<protein>
    <recommendedName>
        <fullName evidence="4">Phage-related protein</fullName>
    </recommendedName>
</protein>
<feature type="transmembrane region" description="Helical" evidence="1">
    <location>
        <begin position="203"/>
        <end position="223"/>
    </location>
</feature>
<evidence type="ECO:0000256" key="1">
    <source>
        <dbReference type="SAM" id="Phobius"/>
    </source>
</evidence>
<gene>
    <name evidence="2" type="ORF">CSH63_17955</name>
</gene>
<dbReference type="AlphaFoldDB" id="A0A386WLM2"/>
<dbReference type="EMBL" id="CP024087">
    <property type="protein sequence ID" value="AYF29315.1"/>
    <property type="molecule type" value="Genomic_DNA"/>
</dbReference>
<sequence length="635" mass="65451">MGATEVGVAYATILPSAKGFARNLKKAIGKELEGLDRMVDEALDGAAITVPVRPEFRASDVPDEVPTRTGREPTLPVRLDPLTQALQDDIRRQLAQIRDVTAQIDVDADTDGLRAEIAAAIRSVEASLSARVPTEPGGSGEYERDLRAQVAAVAARVKAHVKAEVRVDVDDPLRGGVGEAGNSIGRTLASGIMSTLSSGLSTVSGPVLFVGLIASAVAVGPLIGATIAGGVLAALGGGVIGLAFAALAQDPLLQRAASGLAGTIQSTLARAAGPLLGTEEKPGPILVAIETLTDLVVELEPQLREMFEAVGPYIPVLAAGIADFVRAVLPGLVAAVKASGPILQTIANQMGPMGEQLGFFLETMALLGPAASDALRIVFGLLRITMGAATALLWILGSVFGGIYWLYEQLKGFTKRAWDFVAEVWTTKGASLKEKAQALVGAVLRLWDRLVGRLPSGLSSAITGVIRQVTRLPGRILSALGDLGGLLYQAGRNVVSGLIRGMRSMLNPLSGVGAAVAQTVRDHFPYSPAKRGPLSGGGNPYYAGRSIVAQLASGVVSGLPTARGAASDLAETFALSGSPLASPPPAYRLPGAAVAPPPAAPRLLFGGGAPQDFITWVRNNVRVDYNGDPGLAFGS</sequence>
<feature type="transmembrane region" description="Helical" evidence="1">
    <location>
        <begin position="384"/>
        <end position="407"/>
    </location>
</feature>
<feature type="transmembrane region" description="Helical" evidence="1">
    <location>
        <begin position="230"/>
        <end position="248"/>
    </location>
</feature>
<evidence type="ECO:0000313" key="2">
    <source>
        <dbReference type="EMBL" id="AYF29315.1"/>
    </source>
</evidence>
<evidence type="ECO:0008006" key="4">
    <source>
        <dbReference type="Google" id="ProtNLM"/>
    </source>
</evidence>
<keyword evidence="1" id="KW-0472">Membrane</keyword>
<dbReference type="Proteomes" id="UP000267804">
    <property type="component" value="Chromosome"/>
</dbReference>
<reference evidence="2 3" key="1">
    <citation type="submission" date="2017-10" db="EMBL/GenBank/DDBJ databases">
        <title>Integration of genomic and chemical information greatly accelerates assignment of the full stereostructure of myelolactone, a potent inhibitor of myeloma from a marine-derived Micromonospora.</title>
        <authorList>
            <person name="Kim M.C."/>
            <person name="Machado H."/>
            <person name="Jensen P.R."/>
            <person name="Fenical W."/>
        </authorList>
    </citation>
    <scope>NUCLEOTIDE SEQUENCE [LARGE SCALE GENOMIC DNA]</scope>
    <source>
        <strain evidence="2 3">CNY-010</strain>
    </source>
</reference>
<dbReference type="RefSeq" id="WP_120571281.1">
    <property type="nucleotide sequence ID" value="NZ_CP024087.1"/>
</dbReference>
<dbReference type="KEGG" id="mtua:CSH63_17955"/>
<evidence type="ECO:0000313" key="3">
    <source>
        <dbReference type="Proteomes" id="UP000267804"/>
    </source>
</evidence>
<keyword evidence="1" id="KW-1133">Transmembrane helix</keyword>
<accession>A0A386WLM2</accession>
<organism evidence="2 3">
    <name type="scientific">Micromonospora tulbaghiae</name>
    <dbReference type="NCBI Taxonomy" id="479978"/>
    <lineage>
        <taxon>Bacteria</taxon>
        <taxon>Bacillati</taxon>
        <taxon>Actinomycetota</taxon>
        <taxon>Actinomycetes</taxon>
        <taxon>Micromonosporales</taxon>
        <taxon>Micromonosporaceae</taxon>
        <taxon>Micromonospora</taxon>
    </lineage>
</organism>
<feature type="transmembrane region" description="Helical" evidence="1">
    <location>
        <begin position="357"/>
        <end position="378"/>
    </location>
</feature>
<keyword evidence="1" id="KW-0812">Transmembrane</keyword>
<name>A0A386WLM2_9ACTN</name>
<proteinExistence type="predicted"/>